<dbReference type="Proteomes" id="UP001489004">
    <property type="component" value="Unassembled WGS sequence"/>
</dbReference>
<feature type="region of interest" description="Disordered" evidence="1">
    <location>
        <begin position="1"/>
        <end position="33"/>
    </location>
</feature>
<evidence type="ECO:0000313" key="2">
    <source>
        <dbReference type="EMBL" id="KAK9805680.1"/>
    </source>
</evidence>
<evidence type="ECO:0000313" key="3">
    <source>
        <dbReference type="Proteomes" id="UP001489004"/>
    </source>
</evidence>
<keyword evidence="3" id="KW-1185">Reference proteome</keyword>
<dbReference type="EMBL" id="JALJOR010000015">
    <property type="protein sequence ID" value="KAK9805680.1"/>
    <property type="molecule type" value="Genomic_DNA"/>
</dbReference>
<gene>
    <name evidence="2" type="ORF">WJX72_011550</name>
</gene>
<reference evidence="2 3" key="1">
    <citation type="journal article" date="2024" name="Nat. Commun.">
        <title>Phylogenomics reveals the evolutionary origins of lichenization in chlorophyte algae.</title>
        <authorList>
            <person name="Puginier C."/>
            <person name="Libourel C."/>
            <person name="Otte J."/>
            <person name="Skaloud P."/>
            <person name="Haon M."/>
            <person name="Grisel S."/>
            <person name="Petersen M."/>
            <person name="Berrin J.G."/>
            <person name="Delaux P.M."/>
            <person name="Dal Grande F."/>
            <person name="Keller J."/>
        </authorList>
    </citation>
    <scope>NUCLEOTIDE SEQUENCE [LARGE SCALE GENOMIC DNA]</scope>
    <source>
        <strain evidence="2 3">SAG 2043</strain>
    </source>
</reference>
<protein>
    <submittedName>
        <fullName evidence="2">Uncharacterized protein</fullName>
    </submittedName>
</protein>
<sequence>MVPGTRESHRRQHGACGSSSNMHAAPHAEQASKPTTLPCQLVGARSAACFLESHSMRIILDSDFVDGPVEARHPLEPDSCGTPISTLFDQRRPGYLPDQGHHRMTISVPNDAVEVAQPPIQLPRHQELASVRQRS</sequence>
<accession>A0AAW1P7L0</accession>
<proteinExistence type="predicted"/>
<dbReference type="AlphaFoldDB" id="A0AAW1P7L0"/>
<name>A0AAW1P7L0_9CHLO</name>
<evidence type="ECO:0000256" key="1">
    <source>
        <dbReference type="SAM" id="MobiDB-lite"/>
    </source>
</evidence>
<organism evidence="2 3">
    <name type="scientific">[Myrmecia] bisecta</name>
    <dbReference type="NCBI Taxonomy" id="41462"/>
    <lineage>
        <taxon>Eukaryota</taxon>
        <taxon>Viridiplantae</taxon>
        <taxon>Chlorophyta</taxon>
        <taxon>core chlorophytes</taxon>
        <taxon>Trebouxiophyceae</taxon>
        <taxon>Trebouxiales</taxon>
        <taxon>Trebouxiaceae</taxon>
        <taxon>Myrmecia</taxon>
    </lineage>
</organism>
<comment type="caution">
    <text evidence="2">The sequence shown here is derived from an EMBL/GenBank/DDBJ whole genome shotgun (WGS) entry which is preliminary data.</text>
</comment>